<organism evidence="2 3">
    <name type="scientific">Barrientosiimonas endolithica</name>
    <dbReference type="NCBI Taxonomy" id="1535208"/>
    <lineage>
        <taxon>Bacteria</taxon>
        <taxon>Bacillati</taxon>
        <taxon>Actinomycetota</taxon>
        <taxon>Actinomycetes</taxon>
        <taxon>Micrococcales</taxon>
        <taxon>Dermacoccaceae</taxon>
        <taxon>Barrientosiimonas</taxon>
    </lineage>
</organism>
<sequence>MRQRVDTVADVDSGSTLTRVVAELLTAAFTLIGVVVLPWASIRLARRRRGGVALPAFVQHPGRVGHGGARSEQMARLVLDGPTGRVVGSRLHAVLPLESLRQAPVARSYVREGVGEVDAVVLRDESGQRWTVGVLRAWRQALAVEGRRPLAWPRRWWLAGPRWIGVVLALIVPIPVVTHLLYWLGSDRTVSIVRTWEHPAKGERCEVRWADGATSELGCRDWFASAGEQVTIHTMPWPLSRWTISDETLVAVTVLTLLPMLLLATVQLVTGAVRIARRPTRLLPEEPDPGAGATAYVPAGASFVQLWQAVAARESWYAEEQVVLPERRQRWRAALHRPVLWWFAAIVLGMGLLGLPRGWVFVVPGLLVVGYGLFGAARTLARLSAAAREPGRPWPFLALRTDLNTWQALLVQDGRPAWLLDLGRAHPHAAGTALVHGPVREGSWVLLDADGARFVPQQPAAPVGPEQEQELRAALRARLGGRTSV</sequence>
<keyword evidence="1" id="KW-1133">Transmembrane helix</keyword>
<feature type="transmembrane region" description="Helical" evidence="1">
    <location>
        <begin position="249"/>
        <end position="273"/>
    </location>
</feature>
<dbReference type="Proteomes" id="UP001321421">
    <property type="component" value="Chromosome"/>
</dbReference>
<feature type="transmembrane region" description="Helical" evidence="1">
    <location>
        <begin position="361"/>
        <end position="381"/>
    </location>
</feature>
<name>A0ABN6YH65_9MICO</name>
<keyword evidence="3" id="KW-1185">Reference proteome</keyword>
<feature type="transmembrane region" description="Helical" evidence="1">
    <location>
        <begin position="20"/>
        <end position="40"/>
    </location>
</feature>
<keyword evidence="1" id="KW-0472">Membrane</keyword>
<proteinExistence type="predicted"/>
<evidence type="ECO:0000313" key="3">
    <source>
        <dbReference type="Proteomes" id="UP001321421"/>
    </source>
</evidence>
<evidence type="ECO:0000313" key="2">
    <source>
        <dbReference type="EMBL" id="BDZ56759.1"/>
    </source>
</evidence>
<evidence type="ECO:0008006" key="4">
    <source>
        <dbReference type="Google" id="ProtNLM"/>
    </source>
</evidence>
<gene>
    <name evidence="2" type="ORF">GCM10025872_04160</name>
</gene>
<feature type="transmembrane region" description="Helical" evidence="1">
    <location>
        <begin position="163"/>
        <end position="184"/>
    </location>
</feature>
<keyword evidence="1" id="KW-0812">Transmembrane</keyword>
<evidence type="ECO:0000256" key="1">
    <source>
        <dbReference type="SAM" id="Phobius"/>
    </source>
</evidence>
<reference evidence="3" key="1">
    <citation type="journal article" date="2019" name="Int. J. Syst. Evol. Microbiol.">
        <title>The Global Catalogue of Microorganisms (GCM) 10K type strain sequencing project: providing services to taxonomists for standard genome sequencing and annotation.</title>
        <authorList>
            <consortium name="The Broad Institute Genomics Platform"/>
            <consortium name="The Broad Institute Genome Sequencing Center for Infectious Disease"/>
            <person name="Wu L."/>
            <person name="Ma J."/>
        </authorList>
    </citation>
    <scope>NUCLEOTIDE SEQUENCE [LARGE SCALE GENOMIC DNA]</scope>
    <source>
        <strain evidence="3">NBRC 110608</strain>
    </source>
</reference>
<protein>
    <recommendedName>
        <fullName evidence="4">DUF2207 domain-containing protein</fullName>
    </recommendedName>
</protein>
<accession>A0ABN6YH65</accession>
<dbReference type="EMBL" id="AP027735">
    <property type="protein sequence ID" value="BDZ56759.1"/>
    <property type="molecule type" value="Genomic_DNA"/>
</dbReference>
<feature type="transmembrane region" description="Helical" evidence="1">
    <location>
        <begin position="338"/>
        <end position="355"/>
    </location>
</feature>